<organism evidence="1">
    <name type="scientific">Arundo donax</name>
    <name type="common">Giant reed</name>
    <name type="synonym">Donax arundinaceus</name>
    <dbReference type="NCBI Taxonomy" id="35708"/>
    <lineage>
        <taxon>Eukaryota</taxon>
        <taxon>Viridiplantae</taxon>
        <taxon>Streptophyta</taxon>
        <taxon>Embryophyta</taxon>
        <taxon>Tracheophyta</taxon>
        <taxon>Spermatophyta</taxon>
        <taxon>Magnoliopsida</taxon>
        <taxon>Liliopsida</taxon>
        <taxon>Poales</taxon>
        <taxon>Poaceae</taxon>
        <taxon>PACMAD clade</taxon>
        <taxon>Arundinoideae</taxon>
        <taxon>Arundineae</taxon>
        <taxon>Arundo</taxon>
    </lineage>
</organism>
<accession>A0A0A9DXY0</accession>
<reference evidence="1" key="1">
    <citation type="submission" date="2014-09" db="EMBL/GenBank/DDBJ databases">
        <authorList>
            <person name="Magalhaes I.L.F."/>
            <person name="Oliveira U."/>
            <person name="Santos F.R."/>
            <person name="Vidigal T.H.D.A."/>
            <person name="Brescovit A.D."/>
            <person name="Santos A.J."/>
        </authorList>
    </citation>
    <scope>NUCLEOTIDE SEQUENCE</scope>
    <source>
        <tissue evidence="1">Shoot tissue taken approximately 20 cm above the soil surface</tissue>
    </source>
</reference>
<evidence type="ECO:0000313" key="1">
    <source>
        <dbReference type="EMBL" id="JAD91553.1"/>
    </source>
</evidence>
<name>A0A0A9DXY0_ARUDO</name>
<proteinExistence type="predicted"/>
<sequence>MLVSLKPISFNRCNPYIFINKTKSILPIFSCKNVIDTNCLHQN</sequence>
<reference evidence="1" key="2">
    <citation type="journal article" date="2015" name="Data Brief">
        <title>Shoot transcriptome of the giant reed, Arundo donax.</title>
        <authorList>
            <person name="Barrero R.A."/>
            <person name="Guerrero F.D."/>
            <person name="Moolhuijzen P."/>
            <person name="Goolsby J.A."/>
            <person name="Tidwell J."/>
            <person name="Bellgard S.E."/>
            <person name="Bellgard M.I."/>
        </authorList>
    </citation>
    <scope>NUCLEOTIDE SEQUENCE</scope>
    <source>
        <tissue evidence="1">Shoot tissue taken approximately 20 cm above the soil surface</tissue>
    </source>
</reference>
<dbReference type="AlphaFoldDB" id="A0A0A9DXY0"/>
<dbReference type="EMBL" id="GBRH01206342">
    <property type="protein sequence ID" value="JAD91553.1"/>
    <property type="molecule type" value="Transcribed_RNA"/>
</dbReference>
<protein>
    <submittedName>
        <fullName evidence="1">Uncharacterized protein</fullName>
    </submittedName>
</protein>